<dbReference type="PROSITE" id="PS50885">
    <property type="entry name" value="HAMP"/>
    <property type="match status" value="1"/>
</dbReference>
<keyword evidence="14" id="KW-1185">Reference proteome</keyword>
<dbReference type="Pfam" id="PF00672">
    <property type="entry name" value="HAMP"/>
    <property type="match status" value="1"/>
</dbReference>
<dbReference type="InterPro" id="IPR003660">
    <property type="entry name" value="HAMP_dom"/>
</dbReference>
<evidence type="ECO:0000256" key="3">
    <source>
        <dbReference type="ARBA" id="ARBA00012438"/>
    </source>
</evidence>
<dbReference type="PANTHER" id="PTHR34220:SF7">
    <property type="entry name" value="SENSOR HISTIDINE KINASE YPDA"/>
    <property type="match status" value="1"/>
</dbReference>
<dbReference type="CDD" id="cd06225">
    <property type="entry name" value="HAMP"/>
    <property type="match status" value="1"/>
</dbReference>
<keyword evidence="5" id="KW-0597">Phosphoprotein</keyword>
<keyword evidence="9 11" id="KW-0472">Membrane</keyword>
<dbReference type="EMBL" id="RHLK01000012">
    <property type="protein sequence ID" value="MVP01360.1"/>
    <property type="molecule type" value="Genomic_DNA"/>
</dbReference>
<keyword evidence="10" id="KW-0175">Coiled coil</keyword>
<dbReference type="SMART" id="SM00304">
    <property type="entry name" value="HAMP"/>
    <property type="match status" value="1"/>
</dbReference>
<evidence type="ECO:0000256" key="4">
    <source>
        <dbReference type="ARBA" id="ARBA00022475"/>
    </source>
</evidence>
<keyword evidence="11" id="KW-0812">Transmembrane</keyword>
<comment type="subcellular location">
    <subcellularLocation>
        <location evidence="2">Cell membrane</location>
        <topology evidence="2">Multi-pass membrane protein</topology>
    </subcellularLocation>
</comment>
<dbReference type="Gene3D" id="1.10.8.500">
    <property type="entry name" value="HAMP domain in histidine kinase"/>
    <property type="match status" value="1"/>
</dbReference>
<dbReference type="PANTHER" id="PTHR34220">
    <property type="entry name" value="SENSOR HISTIDINE KINASE YPDA"/>
    <property type="match status" value="1"/>
</dbReference>
<dbReference type="SUPFAM" id="SSF158472">
    <property type="entry name" value="HAMP domain-like"/>
    <property type="match status" value="1"/>
</dbReference>
<dbReference type="Proteomes" id="UP000490800">
    <property type="component" value="Unassembled WGS sequence"/>
</dbReference>
<feature type="transmembrane region" description="Helical" evidence="11">
    <location>
        <begin position="21"/>
        <end position="41"/>
    </location>
</feature>
<dbReference type="InterPro" id="IPR010559">
    <property type="entry name" value="Sig_transdc_His_kin_internal"/>
</dbReference>
<dbReference type="AlphaFoldDB" id="A0A7X3K0R6"/>
<sequence length="607" mass="68190">MKAKLTGWFRKQRIKNKIMTIFIPLVVIPLFLLGLISYYVYTQSIIEKTKKNVLDESKLIVTRIDMILTNAESSANMIMMELNKSGVRTPKQPNPDQPESQGPQEADELVYRQQLEDKLKFALMTFPDIESAAFIDTGNQIYSTQRQMEAGLDKALESRLLREIGASNGRHLWFPLQVRDYLVSDKTQPVLTLGKNILDTESMDSLGVLVLNIKEQALSSVYNTIGPVKQSDYYIADREGVIVSSLDKKNILQPIEDKDIAALAKSEQTVAEIRTVGSQDRLVTAMDFQKLDWKLFNETPLKALTEDTRKVSAAIIIIGLVCVLLALAGALILSRVIAGPVIKLTKNMSRIRDGNFEGPIEVKTSDEVGMLGSGFNLMIGRVKDLLAKVEVEQKKKRELELALMQEQIKPHFFYNTLDLIYVLCKSGEPDEASRATKALADFYRIALSNGKEIIPVREEIRNVYNYLLIQRTRYSDTFDFQIDVPEELMDYLIPKLTFQPLVENSIYHGLKEKGTFGKLILQGRLEGQLAIFEIKDDGVGIAPERLAALLNRPQEEKISFGLASVDERIQLYFGEQYGITVESEPGEGTDVIVTIPSPVKRGGSSDV</sequence>
<evidence type="ECO:0000256" key="10">
    <source>
        <dbReference type="SAM" id="Coils"/>
    </source>
</evidence>
<protein>
    <recommendedName>
        <fullName evidence="3">histidine kinase</fullName>
        <ecNumber evidence="3">2.7.13.3</ecNumber>
    </recommendedName>
</protein>
<dbReference type="Pfam" id="PF02518">
    <property type="entry name" value="HATPase_c"/>
    <property type="match status" value="1"/>
</dbReference>
<evidence type="ECO:0000256" key="9">
    <source>
        <dbReference type="ARBA" id="ARBA00023136"/>
    </source>
</evidence>
<dbReference type="GO" id="GO:0000155">
    <property type="term" value="F:phosphorelay sensor kinase activity"/>
    <property type="evidence" value="ECO:0007669"/>
    <property type="project" value="InterPro"/>
</dbReference>
<evidence type="ECO:0000256" key="6">
    <source>
        <dbReference type="ARBA" id="ARBA00022679"/>
    </source>
</evidence>
<dbReference type="Gene3D" id="3.30.450.20">
    <property type="entry name" value="PAS domain"/>
    <property type="match status" value="1"/>
</dbReference>
<keyword evidence="6" id="KW-0808">Transferase</keyword>
<evidence type="ECO:0000259" key="12">
    <source>
        <dbReference type="PROSITE" id="PS50885"/>
    </source>
</evidence>
<dbReference type="PRINTS" id="PR00344">
    <property type="entry name" value="BCTRLSENSOR"/>
</dbReference>
<dbReference type="GO" id="GO:0005886">
    <property type="term" value="C:plasma membrane"/>
    <property type="evidence" value="ECO:0007669"/>
    <property type="project" value="UniProtKB-SubCell"/>
</dbReference>
<keyword evidence="4" id="KW-1003">Cell membrane</keyword>
<dbReference type="Pfam" id="PF06580">
    <property type="entry name" value="His_kinase"/>
    <property type="match status" value="1"/>
</dbReference>
<evidence type="ECO:0000313" key="14">
    <source>
        <dbReference type="Proteomes" id="UP000490800"/>
    </source>
</evidence>
<reference evidence="13 14" key="1">
    <citation type="journal article" date="2019" name="Microorganisms">
        <title>Paenibacillus lutrae sp. nov., A Chitinolytic Species Isolated from A River Otter in Castril Natural Park, Granada, Spain.</title>
        <authorList>
            <person name="Rodriguez M."/>
            <person name="Reina J.C."/>
            <person name="Bejar V."/>
            <person name="Llamas I."/>
        </authorList>
    </citation>
    <scope>NUCLEOTIDE SEQUENCE [LARGE SCALE GENOMIC DNA]</scope>
    <source>
        <strain evidence="13 14">N10</strain>
    </source>
</reference>
<gene>
    <name evidence="13" type="ORF">EDM21_17835</name>
</gene>
<dbReference type="Gene3D" id="3.30.565.10">
    <property type="entry name" value="Histidine kinase-like ATPase, C-terminal domain"/>
    <property type="match status" value="1"/>
</dbReference>
<feature type="domain" description="HAMP" evidence="12">
    <location>
        <begin position="335"/>
        <end position="387"/>
    </location>
</feature>
<comment type="caution">
    <text evidence="13">The sequence shown here is derived from an EMBL/GenBank/DDBJ whole genome shotgun (WGS) entry which is preliminary data.</text>
</comment>
<dbReference type="InterPro" id="IPR036890">
    <property type="entry name" value="HATPase_C_sf"/>
</dbReference>
<dbReference type="RefSeq" id="WP_157337701.1">
    <property type="nucleotide sequence ID" value="NZ_RHLK01000012.1"/>
</dbReference>
<evidence type="ECO:0000256" key="1">
    <source>
        <dbReference type="ARBA" id="ARBA00000085"/>
    </source>
</evidence>
<feature type="coiled-coil region" evidence="10">
    <location>
        <begin position="382"/>
        <end position="409"/>
    </location>
</feature>
<keyword evidence="7" id="KW-0418">Kinase</keyword>
<proteinExistence type="predicted"/>
<comment type="catalytic activity">
    <reaction evidence="1">
        <text>ATP + protein L-histidine = ADP + protein N-phospho-L-histidine.</text>
        <dbReference type="EC" id="2.7.13.3"/>
    </reaction>
</comment>
<evidence type="ECO:0000256" key="2">
    <source>
        <dbReference type="ARBA" id="ARBA00004651"/>
    </source>
</evidence>
<organism evidence="13 14">
    <name type="scientific">Paenibacillus lutrae</name>
    <dbReference type="NCBI Taxonomy" id="2078573"/>
    <lineage>
        <taxon>Bacteria</taxon>
        <taxon>Bacillati</taxon>
        <taxon>Bacillota</taxon>
        <taxon>Bacilli</taxon>
        <taxon>Bacillales</taxon>
        <taxon>Paenibacillaceae</taxon>
        <taxon>Paenibacillus</taxon>
    </lineage>
</organism>
<evidence type="ECO:0000256" key="7">
    <source>
        <dbReference type="ARBA" id="ARBA00022777"/>
    </source>
</evidence>
<keyword evidence="11" id="KW-1133">Transmembrane helix</keyword>
<dbReference type="SUPFAM" id="SSF55874">
    <property type="entry name" value="ATPase domain of HSP90 chaperone/DNA topoisomerase II/histidine kinase"/>
    <property type="match status" value="1"/>
</dbReference>
<accession>A0A7X3K0R6</accession>
<keyword evidence="8" id="KW-0902">Two-component regulatory system</keyword>
<dbReference type="InterPro" id="IPR050640">
    <property type="entry name" value="Bact_2-comp_sensor_kinase"/>
</dbReference>
<dbReference type="SMART" id="SM00387">
    <property type="entry name" value="HATPase_c"/>
    <property type="match status" value="1"/>
</dbReference>
<dbReference type="InterPro" id="IPR004358">
    <property type="entry name" value="Sig_transdc_His_kin-like_C"/>
</dbReference>
<evidence type="ECO:0000256" key="8">
    <source>
        <dbReference type="ARBA" id="ARBA00023012"/>
    </source>
</evidence>
<dbReference type="EC" id="2.7.13.3" evidence="3"/>
<dbReference type="OrthoDB" id="9809348at2"/>
<evidence type="ECO:0000313" key="13">
    <source>
        <dbReference type="EMBL" id="MVP01360.1"/>
    </source>
</evidence>
<name>A0A7X3K0R6_9BACL</name>
<evidence type="ECO:0000256" key="11">
    <source>
        <dbReference type="SAM" id="Phobius"/>
    </source>
</evidence>
<dbReference type="InterPro" id="IPR003594">
    <property type="entry name" value="HATPase_dom"/>
</dbReference>
<feature type="transmembrane region" description="Helical" evidence="11">
    <location>
        <begin position="311"/>
        <end position="338"/>
    </location>
</feature>
<evidence type="ECO:0000256" key="5">
    <source>
        <dbReference type="ARBA" id="ARBA00022553"/>
    </source>
</evidence>